<evidence type="ECO:0000256" key="4">
    <source>
        <dbReference type="PROSITE-ProRule" id="PRU01343"/>
    </source>
</evidence>
<evidence type="ECO:0000313" key="7">
    <source>
        <dbReference type="EMBL" id="CAI8595112.1"/>
    </source>
</evidence>
<gene>
    <name evidence="7" type="ORF">VFH_I175160</name>
</gene>
<reference evidence="7 8" key="1">
    <citation type="submission" date="2023-01" db="EMBL/GenBank/DDBJ databases">
        <authorList>
            <person name="Kreplak J."/>
        </authorList>
    </citation>
    <scope>NUCLEOTIDE SEQUENCE [LARGE SCALE GENOMIC DNA]</scope>
</reference>
<sequence length="125" mass="14668">MSQASYMSTSSSASRRRQVRCFCDLDSPITISRTTRNPGRRFNGCELYKGRNGCNFFNWYDEEMFVRVKEVILSVIKRIDELKKKDNIKLKQDEDLKKKLKFWKGLVFAYVVVIMGLISIVKLKN</sequence>
<dbReference type="AlphaFoldDB" id="A0AAV0ZGT9"/>
<name>A0AAV0ZGT9_VICFA</name>
<keyword evidence="5" id="KW-0812">Transmembrane</keyword>
<dbReference type="InterPro" id="IPR010666">
    <property type="entry name" value="Znf_GRF"/>
</dbReference>
<dbReference type="EMBL" id="OX451735">
    <property type="protein sequence ID" value="CAI8595112.1"/>
    <property type="molecule type" value="Genomic_DNA"/>
</dbReference>
<keyword evidence="1" id="KW-0479">Metal-binding</keyword>
<keyword evidence="3" id="KW-0862">Zinc</keyword>
<protein>
    <recommendedName>
        <fullName evidence="6">GRF-type domain-containing protein</fullName>
    </recommendedName>
</protein>
<evidence type="ECO:0000313" key="8">
    <source>
        <dbReference type="Proteomes" id="UP001157006"/>
    </source>
</evidence>
<dbReference type="PROSITE" id="PS51999">
    <property type="entry name" value="ZF_GRF"/>
    <property type="match status" value="1"/>
</dbReference>
<dbReference type="Pfam" id="PF06839">
    <property type="entry name" value="Zn_ribbon_GRF"/>
    <property type="match status" value="1"/>
</dbReference>
<evidence type="ECO:0000256" key="2">
    <source>
        <dbReference type="ARBA" id="ARBA00022771"/>
    </source>
</evidence>
<feature type="domain" description="GRF-type" evidence="6">
    <location>
        <begin position="21"/>
        <end position="63"/>
    </location>
</feature>
<keyword evidence="5" id="KW-0472">Membrane</keyword>
<evidence type="ECO:0000256" key="3">
    <source>
        <dbReference type="ARBA" id="ARBA00022833"/>
    </source>
</evidence>
<feature type="transmembrane region" description="Helical" evidence="5">
    <location>
        <begin position="102"/>
        <end position="121"/>
    </location>
</feature>
<dbReference type="Proteomes" id="UP001157006">
    <property type="component" value="Chromosome 1S"/>
</dbReference>
<evidence type="ECO:0000256" key="1">
    <source>
        <dbReference type="ARBA" id="ARBA00022723"/>
    </source>
</evidence>
<accession>A0AAV0ZGT9</accession>
<evidence type="ECO:0000259" key="6">
    <source>
        <dbReference type="PROSITE" id="PS51999"/>
    </source>
</evidence>
<dbReference type="GO" id="GO:0008270">
    <property type="term" value="F:zinc ion binding"/>
    <property type="evidence" value="ECO:0007669"/>
    <property type="project" value="UniProtKB-KW"/>
</dbReference>
<proteinExistence type="predicted"/>
<keyword evidence="8" id="KW-1185">Reference proteome</keyword>
<organism evidence="7 8">
    <name type="scientific">Vicia faba</name>
    <name type="common">Broad bean</name>
    <name type="synonym">Faba vulgaris</name>
    <dbReference type="NCBI Taxonomy" id="3906"/>
    <lineage>
        <taxon>Eukaryota</taxon>
        <taxon>Viridiplantae</taxon>
        <taxon>Streptophyta</taxon>
        <taxon>Embryophyta</taxon>
        <taxon>Tracheophyta</taxon>
        <taxon>Spermatophyta</taxon>
        <taxon>Magnoliopsida</taxon>
        <taxon>eudicotyledons</taxon>
        <taxon>Gunneridae</taxon>
        <taxon>Pentapetalae</taxon>
        <taxon>rosids</taxon>
        <taxon>fabids</taxon>
        <taxon>Fabales</taxon>
        <taxon>Fabaceae</taxon>
        <taxon>Papilionoideae</taxon>
        <taxon>50 kb inversion clade</taxon>
        <taxon>NPAAA clade</taxon>
        <taxon>Hologalegina</taxon>
        <taxon>IRL clade</taxon>
        <taxon>Fabeae</taxon>
        <taxon>Vicia</taxon>
    </lineage>
</organism>
<dbReference type="PANTHER" id="PTHR33248">
    <property type="entry name" value="ZINC ION-BINDING PROTEIN"/>
    <property type="match status" value="1"/>
</dbReference>
<keyword evidence="2 4" id="KW-0863">Zinc-finger</keyword>
<keyword evidence="5" id="KW-1133">Transmembrane helix</keyword>
<evidence type="ECO:0000256" key="5">
    <source>
        <dbReference type="SAM" id="Phobius"/>
    </source>
</evidence>